<sequence length="460" mass="51927">MMMFDDMGFCGDLDVLCGPLGESDMTARQTEPDAVVEDDYSDEEIDVDELERRMWRDKMRLKRLKEQSKAKEGIDAAKQRQSQEQARRKKMSRAQDGILKYMLKMMEVCKAQGFVYGIIPEKGKPVTGASDNLREWWKDKVRFDRNGPAAIANGSLVINDCTEYDVDGAENEPNFDVEDRKPENLHPSNLGMRGRLQVQKPSLPIKGEVVTNLDFIRKRKSDFNLMVDQKIYTCEHPQCPYSEGRLGFQDRSSRDNHQLNCPYRNNSAADFAGPNFHVNEVKPVIFPQSFVQPNTTAQPASLVPPTFDLTGLGVPEDGQKMISDLMSIYDANVVGNKNTSSNNFVAENQNQNIPQQCINQQQESFFPNQGMVMEGNFFARDDNNQFDRFKAMNTPFETTTTAAATAVAAATNPPNNNNSNFNFMFGSPCDLGSFDFKEDLQGGMGMDSLHKQPDVSIWYQ</sequence>
<dbReference type="PANTHER" id="PTHR33305:SF11">
    <property type="entry name" value="PROTEIN ETHYLENE INSENSITIVE 3"/>
    <property type="match status" value="1"/>
</dbReference>
<dbReference type="InterPro" id="IPR047091">
    <property type="entry name" value="EIN3-like_DNA-bd"/>
</dbReference>
<dbReference type="GO" id="GO:0003700">
    <property type="term" value="F:DNA-binding transcription factor activity"/>
    <property type="evidence" value="ECO:0007669"/>
    <property type="project" value="InterPro"/>
</dbReference>
<reference evidence="7 8" key="1">
    <citation type="submission" date="2019-01" db="EMBL/GenBank/DDBJ databases">
        <title>Sequencing of cultivated peanut Arachis hypogaea provides insights into genome evolution and oil improvement.</title>
        <authorList>
            <person name="Chen X."/>
        </authorList>
    </citation>
    <scope>NUCLEOTIDE SEQUENCE [LARGE SCALE GENOMIC DNA]</scope>
    <source>
        <strain evidence="8">cv. Fuhuasheng</strain>
        <tissue evidence="7">Leaves</tissue>
    </source>
</reference>
<evidence type="ECO:0000256" key="5">
    <source>
        <dbReference type="SAM" id="MobiDB-lite"/>
    </source>
</evidence>
<gene>
    <name evidence="7" type="ORF">Ahy_A07g031557</name>
</gene>
<dbReference type="EMBL" id="SDMP01000007">
    <property type="protein sequence ID" value="RYR45758.1"/>
    <property type="molecule type" value="Genomic_DNA"/>
</dbReference>
<proteinExistence type="inferred from homology"/>
<dbReference type="GO" id="GO:0003677">
    <property type="term" value="F:DNA binding"/>
    <property type="evidence" value="ECO:0007669"/>
    <property type="project" value="TreeGrafter"/>
</dbReference>
<dbReference type="STRING" id="3818.A0A445C4A9"/>
<dbReference type="InterPro" id="IPR006957">
    <property type="entry name" value="EIN3"/>
</dbReference>
<evidence type="ECO:0000256" key="1">
    <source>
        <dbReference type="ARBA" id="ARBA00004123"/>
    </source>
</evidence>
<evidence type="ECO:0000313" key="8">
    <source>
        <dbReference type="Proteomes" id="UP000289738"/>
    </source>
</evidence>
<keyword evidence="8" id="KW-1185">Reference proteome</keyword>
<keyword evidence="3" id="KW-0936">Ethylene signaling pathway</keyword>
<comment type="similarity">
    <text evidence="2">Belongs to the EIN3 family.</text>
</comment>
<evidence type="ECO:0000259" key="6">
    <source>
        <dbReference type="Pfam" id="PF04873"/>
    </source>
</evidence>
<evidence type="ECO:0000256" key="3">
    <source>
        <dbReference type="ARBA" id="ARBA00022745"/>
    </source>
</evidence>
<organism evidence="7 8">
    <name type="scientific">Arachis hypogaea</name>
    <name type="common">Peanut</name>
    <dbReference type="NCBI Taxonomy" id="3818"/>
    <lineage>
        <taxon>Eukaryota</taxon>
        <taxon>Viridiplantae</taxon>
        <taxon>Streptophyta</taxon>
        <taxon>Embryophyta</taxon>
        <taxon>Tracheophyta</taxon>
        <taxon>Spermatophyta</taxon>
        <taxon>Magnoliopsida</taxon>
        <taxon>eudicotyledons</taxon>
        <taxon>Gunneridae</taxon>
        <taxon>Pentapetalae</taxon>
        <taxon>rosids</taxon>
        <taxon>fabids</taxon>
        <taxon>Fabales</taxon>
        <taxon>Fabaceae</taxon>
        <taxon>Papilionoideae</taxon>
        <taxon>50 kb inversion clade</taxon>
        <taxon>dalbergioids sensu lato</taxon>
        <taxon>Dalbergieae</taxon>
        <taxon>Pterocarpus clade</taxon>
        <taxon>Arachis</taxon>
    </lineage>
</organism>
<feature type="region of interest" description="Disordered" evidence="5">
    <location>
        <begin position="172"/>
        <end position="191"/>
    </location>
</feature>
<evidence type="ECO:0000313" key="7">
    <source>
        <dbReference type="EMBL" id="RYR45758.1"/>
    </source>
</evidence>
<evidence type="ECO:0000256" key="4">
    <source>
        <dbReference type="ARBA" id="ARBA00023242"/>
    </source>
</evidence>
<dbReference type="GO" id="GO:0005634">
    <property type="term" value="C:nucleus"/>
    <property type="evidence" value="ECO:0007669"/>
    <property type="project" value="UniProtKB-SubCell"/>
</dbReference>
<dbReference type="AlphaFoldDB" id="A0A445C4A9"/>
<accession>A0A445C4A9</accession>
<name>A0A445C4A9_ARAHY</name>
<dbReference type="FunFam" id="1.10.3180.10:FF:000002">
    <property type="entry name" value="Ethylene insensitive 3-like 1"/>
    <property type="match status" value="1"/>
</dbReference>
<comment type="caution">
    <text evidence="7">The sequence shown here is derived from an EMBL/GenBank/DDBJ whole genome shotgun (WGS) entry which is preliminary data.</text>
</comment>
<feature type="compositionally biased region" description="Basic and acidic residues" evidence="5">
    <location>
        <begin position="66"/>
        <end position="78"/>
    </location>
</feature>
<feature type="region of interest" description="Disordered" evidence="5">
    <location>
        <begin position="66"/>
        <end position="91"/>
    </location>
</feature>
<keyword evidence="4" id="KW-0539">Nucleus</keyword>
<dbReference type="PANTHER" id="PTHR33305">
    <property type="entry name" value="ETHYLENE INSENSITIVE 3-LIKE 2 PROTEIN"/>
    <property type="match status" value="1"/>
</dbReference>
<dbReference type="Pfam" id="PF04873">
    <property type="entry name" value="EIN3_DNA-bd"/>
    <property type="match status" value="1"/>
</dbReference>
<comment type="subcellular location">
    <subcellularLocation>
        <location evidence="1">Nucleus</location>
    </subcellularLocation>
</comment>
<dbReference type="Proteomes" id="UP000289738">
    <property type="component" value="Chromosome A07"/>
</dbReference>
<feature type="domain" description="Ethylene insensitive 3-like DNA-binding" evidence="6">
    <location>
        <begin position="48"/>
        <end position="154"/>
    </location>
</feature>
<dbReference type="GO" id="GO:0009873">
    <property type="term" value="P:ethylene-activated signaling pathway"/>
    <property type="evidence" value="ECO:0007669"/>
    <property type="project" value="UniProtKB-KW"/>
</dbReference>
<protein>
    <recommendedName>
        <fullName evidence="6">Ethylene insensitive 3-like DNA-binding domain-containing protein</fullName>
    </recommendedName>
</protein>
<dbReference type="InterPro" id="IPR023278">
    <property type="entry name" value="Ethylene_insens-like_DNA-bd"/>
</dbReference>
<evidence type="ECO:0000256" key="2">
    <source>
        <dbReference type="ARBA" id="ARBA00009416"/>
    </source>
</evidence>
<dbReference type="Gene3D" id="1.10.3180.10">
    <property type="entry name" value="DNA-binding domain of EIN3-like"/>
    <property type="match status" value="1"/>
</dbReference>